<organism evidence="7">
    <name type="scientific">freshwater metagenome</name>
    <dbReference type="NCBI Taxonomy" id="449393"/>
    <lineage>
        <taxon>unclassified sequences</taxon>
        <taxon>metagenomes</taxon>
        <taxon>ecological metagenomes</taxon>
    </lineage>
</organism>
<evidence type="ECO:0000256" key="3">
    <source>
        <dbReference type="ARBA" id="ARBA00022801"/>
    </source>
</evidence>
<keyword evidence="1" id="KW-0963">Cytoplasm</keyword>
<gene>
    <name evidence="7" type="ORF">UFOPK1392_02038</name>
</gene>
<dbReference type="InterPro" id="IPR003753">
    <property type="entry name" value="Exonuc_VII_L"/>
</dbReference>
<dbReference type="GO" id="GO:0008855">
    <property type="term" value="F:exodeoxyribonuclease VII activity"/>
    <property type="evidence" value="ECO:0007669"/>
    <property type="project" value="InterPro"/>
</dbReference>
<evidence type="ECO:0000256" key="1">
    <source>
        <dbReference type="ARBA" id="ARBA00022490"/>
    </source>
</evidence>
<reference evidence="7" key="1">
    <citation type="submission" date="2020-05" db="EMBL/GenBank/DDBJ databases">
        <authorList>
            <person name="Chiriac C."/>
            <person name="Salcher M."/>
            <person name="Ghai R."/>
            <person name="Kavagutti S V."/>
        </authorList>
    </citation>
    <scope>NUCLEOTIDE SEQUENCE</scope>
</reference>
<sequence length="425" mass="45592">MSQEAGEYEDKMSSFSVSRLLATARDAIDAELGGPVWVEGEISGFKKGRNNHTYFDLIEKDDEDRVIAKVSVALWAGNRAKVNARFKDTGPIRMDEGVRVRIIGPLELWLPGGRLQLNMQDIDPEYTLELIDSERDRVLALLRTEGLLDRNRACPVPIAPQRIGLVTAVGSAAEADFLKTLHDSGLAFDIVFVDAQMQGLGAERTVSAALRTLAAQRVDLIALVRGGGARTDLATFDHELIARTIATLGVPVFTGIGHEIDTSVADIVANRSHKTPTACASAIAELLGDAIARAEEAWASVSVIAEQFLTREGTRLARVARLATTSVRSRLVLEQHRLDSAGERSTRGGLTALRHAGADIDLFAARLAAVDPARALARGWSITRTEAGVIVRSAADLAPGDTLVTQLVDGRVTSTVSTTETTEGS</sequence>
<proteinExistence type="inferred from homology"/>
<keyword evidence="4" id="KW-0269">Exonuclease</keyword>
<dbReference type="EMBL" id="CAEMXZ010000124">
    <property type="protein sequence ID" value="CAB4324273.1"/>
    <property type="molecule type" value="Genomic_DNA"/>
</dbReference>
<accession>A0A6J5YEL2</accession>
<dbReference type="InterPro" id="IPR025824">
    <property type="entry name" value="OB-fold_nuc-bd_dom"/>
</dbReference>
<evidence type="ECO:0000259" key="5">
    <source>
        <dbReference type="Pfam" id="PF02601"/>
    </source>
</evidence>
<dbReference type="InterPro" id="IPR020579">
    <property type="entry name" value="Exonuc_VII_lsu_C"/>
</dbReference>
<feature type="domain" description="Exonuclease VII large subunit C-terminal" evidence="5">
    <location>
        <begin position="147"/>
        <end position="346"/>
    </location>
</feature>
<evidence type="ECO:0000313" key="7">
    <source>
        <dbReference type="EMBL" id="CAB4324273.1"/>
    </source>
</evidence>
<dbReference type="Pfam" id="PF13742">
    <property type="entry name" value="tRNA_anti_2"/>
    <property type="match status" value="1"/>
</dbReference>
<dbReference type="GO" id="GO:0006308">
    <property type="term" value="P:DNA catabolic process"/>
    <property type="evidence" value="ECO:0007669"/>
    <property type="project" value="InterPro"/>
</dbReference>
<name>A0A6J5YEL2_9ZZZZ</name>
<evidence type="ECO:0000259" key="6">
    <source>
        <dbReference type="Pfam" id="PF13742"/>
    </source>
</evidence>
<keyword evidence="3" id="KW-0378">Hydrolase</keyword>
<dbReference type="NCBIfam" id="TIGR00237">
    <property type="entry name" value="xseA"/>
    <property type="match status" value="1"/>
</dbReference>
<dbReference type="PANTHER" id="PTHR30008:SF0">
    <property type="entry name" value="EXODEOXYRIBONUCLEASE 7 LARGE SUBUNIT"/>
    <property type="match status" value="1"/>
</dbReference>
<dbReference type="PANTHER" id="PTHR30008">
    <property type="entry name" value="EXODEOXYRIBONUCLEASE 7 LARGE SUBUNIT"/>
    <property type="match status" value="1"/>
</dbReference>
<protein>
    <submittedName>
        <fullName evidence="7">Unannotated protein</fullName>
    </submittedName>
</protein>
<evidence type="ECO:0000256" key="4">
    <source>
        <dbReference type="ARBA" id="ARBA00022839"/>
    </source>
</evidence>
<keyword evidence="2" id="KW-0540">Nuclease</keyword>
<dbReference type="AlphaFoldDB" id="A0A6J5YEL2"/>
<dbReference type="GO" id="GO:0003676">
    <property type="term" value="F:nucleic acid binding"/>
    <property type="evidence" value="ECO:0007669"/>
    <property type="project" value="InterPro"/>
</dbReference>
<evidence type="ECO:0000256" key="2">
    <source>
        <dbReference type="ARBA" id="ARBA00022722"/>
    </source>
</evidence>
<dbReference type="GO" id="GO:0009318">
    <property type="term" value="C:exodeoxyribonuclease VII complex"/>
    <property type="evidence" value="ECO:0007669"/>
    <property type="project" value="InterPro"/>
</dbReference>
<dbReference type="CDD" id="cd04489">
    <property type="entry name" value="ExoVII_LU_OBF"/>
    <property type="match status" value="1"/>
</dbReference>
<dbReference type="HAMAP" id="MF_00378">
    <property type="entry name" value="Exonuc_7_L"/>
    <property type="match status" value="1"/>
</dbReference>
<feature type="domain" description="OB-fold nucleic acid binding" evidence="6">
    <location>
        <begin position="15"/>
        <end position="123"/>
    </location>
</feature>
<dbReference type="Pfam" id="PF02601">
    <property type="entry name" value="Exonuc_VII_L"/>
    <property type="match status" value="1"/>
</dbReference>